<evidence type="ECO:0000313" key="2">
    <source>
        <dbReference type="Proteomes" id="UP000014480"/>
    </source>
</evidence>
<organism evidence="1 2">
    <name type="scientific">Colletotrichum orbiculare (strain 104-T / ATCC 96160 / CBS 514.97 / LARS 414 / MAFF 240422)</name>
    <name type="common">Cucumber anthracnose fungus</name>
    <name type="synonym">Colletotrichum lagenarium</name>
    <dbReference type="NCBI Taxonomy" id="1213857"/>
    <lineage>
        <taxon>Eukaryota</taxon>
        <taxon>Fungi</taxon>
        <taxon>Dikarya</taxon>
        <taxon>Ascomycota</taxon>
        <taxon>Pezizomycotina</taxon>
        <taxon>Sordariomycetes</taxon>
        <taxon>Hypocreomycetidae</taxon>
        <taxon>Glomerellales</taxon>
        <taxon>Glomerellaceae</taxon>
        <taxon>Colletotrichum</taxon>
        <taxon>Colletotrichum orbiculare species complex</taxon>
    </lineage>
</organism>
<reference evidence="2" key="1">
    <citation type="journal article" date="2013" name="New Phytol.">
        <title>Comparative genomic and transcriptomic analyses reveal the hemibiotrophic stage shift of Colletotrichum fungi.</title>
        <authorList>
            <person name="Gan P."/>
            <person name="Ikeda K."/>
            <person name="Irieda H."/>
            <person name="Narusaka M."/>
            <person name="O'Connell R.J."/>
            <person name="Narusaka Y."/>
            <person name="Takano Y."/>
            <person name="Kubo Y."/>
            <person name="Shirasu K."/>
        </authorList>
    </citation>
    <scope>NUCLEOTIDE SEQUENCE [LARGE SCALE GENOMIC DNA]</scope>
    <source>
        <strain evidence="2">104-T / ATCC 96160 / CBS 514.97 / LARS 414 / MAFF 240422</strain>
    </source>
</reference>
<sequence length="100" mass="11366">MLVFFSSASSESGEPREKYVVWTVRQGKQRARNKAFRRGLTLNPGLLSWLFFFVSTRPKQVSYHALAYRLLGRFSSSALLLRQPPLAYDPPASGLGYVLR</sequence>
<dbReference type="EMBL" id="AMCV02000011">
    <property type="protein sequence ID" value="TDZ22271.1"/>
    <property type="molecule type" value="Genomic_DNA"/>
</dbReference>
<keyword evidence="2" id="KW-1185">Reference proteome</keyword>
<evidence type="ECO:0000313" key="1">
    <source>
        <dbReference type="EMBL" id="TDZ22271.1"/>
    </source>
</evidence>
<reference evidence="2" key="2">
    <citation type="journal article" date="2019" name="Mol. Plant Microbe Interact.">
        <title>Genome sequence resources for four phytopathogenic fungi from the Colletotrichum orbiculare species complex.</title>
        <authorList>
            <person name="Gan P."/>
            <person name="Tsushima A."/>
            <person name="Narusaka M."/>
            <person name="Narusaka Y."/>
            <person name="Takano Y."/>
            <person name="Kubo Y."/>
            <person name="Shirasu K."/>
        </authorList>
    </citation>
    <scope>GENOME REANNOTATION</scope>
    <source>
        <strain evidence="2">104-T / ATCC 96160 / CBS 514.97 / LARS 414 / MAFF 240422</strain>
    </source>
</reference>
<dbReference type="AlphaFoldDB" id="A0A484FX20"/>
<dbReference type="Proteomes" id="UP000014480">
    <property type="component" value="Unassembled WGS sequence"/>
</dbReference>
<comment type="caution">
    <text evidence="1">The sequence shown here is derived from an EMBL/GenBank/DDBJ whole genome shotgun (WGS) entry which is preliminary data.</text>
</comment>
<accession>A0A484FX20</accession>
<protein>
    <submittedName>
        <fullName evidence="1">Uncharacterized protein</fullName>
    </submittedName>
</protein>
<name>A0A484FX20_COLOR</name>
<proteinExistence type="predicted"/>
<gene>
    <name evidence="1" type="ORF">Cob_v004942</name>
</gene>